<dbReference type="EMBL" id="CAAALY010022898">
    <property type="protein sequence ID" value="VEL14956.1"/>
    <property type="molecule type" value="Genomic_DNA"/>
</dbReference>
<accession>A0A448WM35</accession>
<feature type="compositionally biased region" description="Low complexity" evidence="1">
    <location>
        <begin position="150"/>
        <end position="164"/>
    </location>
</feature>
<keyword evidence="3" id="KW-1185">Reference proteome</keyword>
<feature type="region of interest" description="Disordered" evidence="1">
    <location>
        <begin position="14"/>
        <end position="95"/>
    </location>
</feature>
<feature type="compositionally biased region" description="Low complexity" evidence="1">
    <location>
        <begin position="84"/>
        <end position="95"/>
    </location>
</feature>
<comment type="caution">
    <text evidence="2">The sequence shown here is derived from an EMBL/GenBank/DDBJ whole genome shotgun (WGS) entry which is preliminary data.</text>
</comment>
<organism evidence="2 3">
    <name type="scientific">Protopolystoma xenopodis</name>
    <dbReference type="NCBI Taxonomy" id="117903"/>
    <lineage>
        <taxon>Eukaryota</taxon>
        <taxon>Metazoa</taxon>
        <taxon>Spiralia</taxon>
        <taxon>Lophotrochozoa</taxon>
        <taxon>Platyhelminthes</taxon>
        <taxon>Monogenea</taxon>
        <taxon>Polyopisthocotylea</taxon>
        <taxon>Polystomatidea</taxon>
        <taxon>Polystomatidae</taxon>
        <taxon>Protopolystoma</taxon>
    </lineage>
</organism>
<reference evidence="2" key="1">
    <citation type="submission" date="2018-11" db="EMBL/GenBank/DDBJ databases">
        <authorList>
            <consortium name="Pathogen Informatics"/>
        </authorList>
    </citation>
    <scope>NUCLEOTIDE SEQUENCE</scope>
</reference>
<protein>
    <submittedName>
        <fullName evidence="2">Uncharacterized protein</fullName>
    </submittedName>
</protein>
<gene>
    <name evidence="2" type="ORF">PXEA_LOCUS8396</name>
</gene>
<proteinExistence type="predicted"/>
<feature type="compositionally biased region" description="Pro residues" evidence="1">
    <location>
        <begin position="53"/>
        <end position="62"/>
    </location>
</feature>
<evidence type="ECO:0000313" key="3">
    <source>
        <dbReference type="Proteomes" id="UP000784294"/>
    </source>
</evidence>
<dbReference type="Proteomes" id="UP000784294">
    <property type="component" value="Unassembled WGS sequence"/>
</dbReference>
<evidence type="ECO:0000313" key="2">
    <source>
        <dbReference type="EMBL" id="VEL14956.1"/>
    </source>
</evidence>
<name>A0A448WM35_9PLAT</name>
<evidence type="ECO:0000256" key="1">
    <source>
        <dbReference type="SAM" id="MobiDB-lite"/>
    </source>
</evidence>
<dbReference type="AlphaFoldDB" id="A0A448WM35"/>
<feature type="region of interest" description="Disordered" evidence="1">
    <location>
        <begin position="131"/>
        <end position="173"/>
    </location>
</feature>
<sequence length="228" mass="24464">MNIDMGPMINDYSQTVSRLPGGGGSLMTPSFPRRTITRSALSRGRSLRDTAESPPPPAPPLPMRCLNKAPNSLRRPPSIPVSPPLQSQPQPPFSLSSQILGDLTTTSFQQGRRMQQIGYHLSDRISSARLASSPANPACPNGLSPEEHLSLNPLSPSSPLSLAPHRPKPGQLLRSGIITRGSMPAVPLLKKLNNAETSAVGRSSGVILMSPQRNMANREGWPKVGRHN</sequence>